<proteinExistence type="predicted"/>
<feature type="region of interest" description="Disordered" evidence="1">
    <location>
        <begin position="286"/>
        <end position="323"/>
    </location>
</feature>
<keyword evidence="3" id="KW-1185">Reference proteome</keyword>
<dbReference type="EMBL" id="NMUH01000007">
    <property type="protein sequence ID" value="MQL68072.1"/>
    <property type="molecule type" value="Genomic_DNA"/>
</dbReference>
<organism evidence="2 3">
    <name type="scientific">Colocasia esculenta</name>
    <name type="common">Wild taro</name>
    <name type="synonym">Arum esculentum</name>
    <dbReference type="NCBI Taxonomy" id="4460"/>
    <lineage>
        <taxon>Eukaryota</taxon>
        <taxon>Viridiplantae</taxon>
        <taxon>Streptophyta</taxon>
        <taxon>Embryophyta</taxon>
        <taxon>Tracheophyta</taxon>
        <taxon>Spermatophyta</taxon>
        <taxon>Magnoliopsida</taxon>
        <taxon>Liliopsida</taxon>
        <taxon>Araceae</taxon>
        <taxon>Aroideae</taxon>
        <taxon>Colocasieae</taxon>
        <taxon>Colocasia</taxon>
    </lineage>
</organism>
<feature type="compositionally biased region" description="Basic and acidic residues" evidence="1">
    <location>
        <begin position="287"/>
        <end position="311"/>
    </location>
</feature>
<feature type="compositionally biased region" description="Low complexity" evidence="1">
    <location>
        <begin position="105"/>
        <end position="116"/>
    </location>
</feature>
<evidence type="ECO:0000313" key="2">
    <source>
        <dbReference type="EMBL" id="MQL68072.1"/>
    </source>
</evidence>
<protein>
    <submittedName>
        <fullName evidence="2">Uncharacterized protein</fullName>
    </submittedName>
</protein>
<comment type="caution">
    <text evidence="2">The sequence shown here is derived from an EMBL/GenBank/DDBJ whole genome shotgun (WGS) entry which is preliminary data.</text>
</comment>
<evidence type="ECO:0000313" key="3">
    <source>
        <dbReference type="Proteomes" id="UP000652761"/>
    </source>
</evidence>
<name>A0A843T6U1_COLES</name>
<accession>A0A843T6U1</accession>
<sequence length="429" mass="47043">MMFWAIQNKEINMAEVILERMKFAHAQIWDTKSKLNVSLPYAHLLTKEKWITDGVWTKTSVAEGEAIIGEAQEVQKEVGEAAVLLNQEESAAVAAEVQEEIPEAPAAAVPDAPIDPESARGESQLVQEKSAEQAATPAEEQASDFIQENVEEISPSDRRIEDIPLEHLVPVEEFQEIAPPSRIGLVLRRALESIPSTQDVEEVASKKEEAVASGHTEEVVMEDAPIQGEQEITVEKNQMEDAPTQGEQNQENEVVASCHNDISMEDPPIQEEQTAAVHDAPAEGEILGEKESEPQGERTENPLENPFREGETASSSYSDEHDDHVDQQDVGLSVNIIHFSSHFDDDKLDNIFCKGSVDTTIIGVDTMAQSKGRNVKKRSTSVNTRLGQVDTGSSQVDTRDLSQGIVLPVWDSVSTHLMGRSTHSGISVT</sequence>
<evidence type="ECO:0000256" key="1">
    <source>
        <dbReference type="SAM" id="MobiDB-lite"/>
    </source>
</evidence>
<reference evidence="2" key="1">
    <citation type="submission" date="2017-07" db="EMBL/GenBank/DDBJ databases">
        <title>Taro Niue Genome Assembly and Annotation.</title>
        <authorList>
            <person name="Atibalentja N."/>
            <person name="Keating K."/>
            <person name="Fields C.J."/>
        </authorList>
    </citation>
    <scope>NUCLEOTIDE SEQUENCE</scope>
    <source>
        <strain evidence="2">Niue_2</strain>
        <tissue evidence="2">Leaf</tissue>
    </source>
</reference>
<gene>
    <name evidence="2" type="ORF">Taro_000371</name>
</gene>
<feature type="region of interest" description="Disordered" evidence="1">
    <location>
        <begin position="105"/>
        <end position="147"/>
    </location>
</feature>
<dbReference type="Proteomes" id="UP000652761">
    <property type="component" value="Unassembled WGS sequence"/>
</dbReference>
<dbReference type="AlphaFoldDB" id="A0A843T6U1"/>